<dbReference type="RefSeq" id="XP_020430821.1">
    <property type="nucleotide sequence ID" value="XM_020578982.1"/>
</dbReference>
<dbReference type="FunCoup" id="D3BIS3">
    <property type="interactions" value="92"/>
</dbReference>
<dbReference type="AlphaFoldDB" id="D3BIS3"/>
<dbReference type="SUPFAM" id="SSF48065">
    <property type="entry name" value="DBL homology domain (DH-domain)"/>
    <property type="match status" value="1"/>
</dbReference>
<dbReference type="PROSITE" id="PS00741">
    <property type="entry name" value="DH_1"/>
    <property type="match status" value="1"/>
</dbReference>
<proteinExistence type="predicted"/>
<evidence type="ECO:0000259" key="2">
    <source>
        <dbReference type="PROSITE" id="PS50010"/>
    </source>
</evidence>
<dbReference type="OMA" id="AICYNSF"/>
<dbReference type="PROSITE" id="PS50010">
    <property type="entry name" value="DH_2"/>
    <property type="match status" value="1"/>
</dbReference>
<evidence type="ECO:0000313" key="4">
    <source>
        <dbReference type="Proteomes" id="UP000001396"/>
    </source>
</evidence>
<dbReference type="InParanoid" id="D3BIS3"/>
<feature type="compositionally biased region" description="Basic residues" evidence="1">
    <location>
        <begin position="412"/>
        <end position="426"/>
    </location>
</feature>
<dbReference type="Pfam" id="PF00621">
    <property type="entry name" value="RhoGEF"/>
    <property type="match status" value="1"/>
</dbReference>
<dbReference type="InterPro" id="IPR053086">
    <property type="entry name" value="RhoGEF_domain"/>
</dbReference>
<feature type="compositionally biased region" description="Low complexity" evidence="1">
    <location>
        <begin position="395"/>
        <end position="411"/>
    </location>
</feature>
<dbReference type="STRING" id="670386.D3BIS3"/>
<dbReference type="InterPro" id="IPR035899">
    <property type="entry name" value="DBL_dom_sf"/>
</dbReference>
<sequence length="460" mass="52675">MGNQQTRPIEENDPQKKKREQIIEEILQTERSYANYMCVIEDLYIEPMTKKSIVKKESLAELFSTIQPIIQFHRDFFQELAICYNSFNWASQPIPLTRTTTNDDGTTVTTTTISKPSPTAKKPQTSLESTIAITDIFNKHKARSDSTSNGQDLNSLLIMPVQRLPRYVLLLTELLKSTPAGHANIKILETCISNIKAVTSFINEAKRDDENQSKAKEFQDGLIDKVLTGECSIHSMYPVKEEEAIIKRIHKHRKTKSAAKVEDVFPEEFKLGKDYTFCIFNDCFLLMSKPPKSSISNLLNSSKVWTINDCSLLKSTKIIDVLNIFDFKHCVLLSTERSCYFIQFSNAENKDKFIKTIAFISKIDWKKSMAVTDANLAQTTSNAYSNLPSVLTLRPTAPTRTTTSTTTLPMPRKNHSSRWVYQRKKIPQQQQQQLPPPTTITRRNNQTKDQHRYQIPTTIY</sequence>
<dbReference type="GO" id="GO:0005085">
    <property type="term" value="F:guanyl-nucleotide exchange factor activity"/>
    <property type="evidence" value="ECO:0007669"/>
    <property type="project" value="InterPro"/>
</dbReference>
<dbReference type="Gene3D" id="1.20.900.10">
    <property type="entry name" value="Dbl homology (DH) domain"/>
    <property type="match status" value="1"/>
</dbReference>
<accession>D3BIS3</accession>
<feature type="compositionally biased region" description="Low complexity" evidence="1">
    <location>
        <begin position="98"/>
        <end position="112"/>
    </location>
</feature>
<dbReference type="PANTHER" id="PTHR45834">
    <property type="entry name" value="RHO GUANINE NUCLEOTIDE EXCHANGE FACTOR 9-RELATED"/>
    <property type="match status" value="1"/>
</dbReference>
<dbReference type="SUPFAM" id="SSF50729">
    <property type="entry name" value="PH domain-like"/>
    <property type="match status" value="1"/>
</dbReference>
<dbReference type="InterPro" id="IPR000219">
    <property type="entry name" value="DH_dom"/>
</dbReference>
<dbReference type="GeneID" id="31363638"/>
<dbReference type="EMBL" id="ADBJ01000037">
    <property type="protein sequence ID" value="EFA78697.1"/>
    <property type="molecule type" value="Genomic_DNA"/>
</dbReference>
<keyword evidence="4" id="KW-1185">Reference proteome</keyword>
<dbReference type="InterPro" id="IPR001331">
    <property type="entry name" value="GDS_CDC24_CS"/>
</dbReference>
<name>D3BIS3_HETP5</name>
<protein>
    <submittedName>
        <fullName evidence="3">Pleckstrin domain-containing protein</fullName>
    </submittedName>
</protein>
<evidence type="ECO:0000313" key="3">
    <source>
        <dbReference type="EMBL" id="EFA78697.1"/>
    </source>
</evidence>
<dbReference type="GO" id="GO:0005829">
    <property type="term" value="C:cytosol"/>
    <property type="evidence" value="ECO:0007669"/>
    <property type="project" value="TreeGrafter"/>
</dbReference>
<feature type="domain" description="DH" evidence="2">
    <location>
        <begin position="18"/>
        <end position="205"/>
    </location>
</feature>
<dbReference type="SMART" id="SM00325">
    <property type="entry name" value="RhoGEF"/>
    <property type="match status" value="1"/>
</dbReference>
<comment type="caution">
    <text evidence="3">The sequence shown here is derived from an EMBL/GenBank/DDBJ whole genome shotgun (WGS) entry which is preliminary data.</text>
</comment>
<feature type="region of interest" description="Disordered" evidence="1">
    <location>
        <begin position="395"/>
        <end position="460"/>
    </location>
</feature>
<dbReference type="GO" id="GO:0035556">
    <property type="term" value="P:intracellular signal transduction"/>
    <property type="evidence" value="ECO:0007669"/>
    <property type="project" value="InterPro"/>
</dbReference>
<gene>
    <name evidence="3" type="primary">gxcE</name>
    <name evidence="3" type="ORF">PPL_08158</name>
</gene>
<dbReference type="PANTHER" id="PTHR45834:SF12">
    <property type="entry name" value="DH DOMAIN-CONTAINING PROTEIN"/>
    <property type="match status" value="1"/>
</dbReference>
<feature type="compositionally biased region" description="Polar residues" evidence="1">
    <location>
        <begin position="113"/>
        <end position="125"/>
    </location>
</feature>
<reference evidence="3 4" key="1">
    <citation type="journal article" date="2011" name="Genome Res.">
        <title>Phylogeny-wide analysis of social amoeba genomes highlights ancient origins for complex intercellular communication.</title>
        <authorList>
            <person name="Heidel A.J."/>
            <person name="Lawal H.M."/>
            <person name="Felder M."/>
            <person name="Schilde C."/>
            <person name="Helps N.R."/>
            <person name="Tunggal B."/>
            <person name="Rivero F."/>
            <person name="John U."/>
            <person name="Schleicher M."/>
            <person name="Eichinger L."/>
            <person name="Platzer M."/>
            <person name="Noegel A.A."/>
            <person name="Schaap P."/>
            <person name="Gloeckner G."/>
        </authorList>
    </citation>
    <scope>NUCLEOTIDE SEQUENCE [LARGE SCALE GENOMIC DNA]</scope>
    <source>
        <strain evidence="4">ATCC 26659 / Pp 5 / PN500</strain>
    </source>
</reference>
<dbReference type="Proteomes" id="UP000001396">
    <property type="component" value="Unassembled WGS sequence"/>
</dbReference>
<evidence type="ECO:0000256" key="1">
    <source>
        <dbReference type="SAM" id="MobiDB-lite"/>
    </source>
</evidence>
<feature type="region of interest" description="Disordered" evidence="1">
    <location>
        <begin position="98"/>
        <end position="125"/>
    </location>
</feature>
<organism evidence="3 4">
    <name type="scientific">Heterostelium pallidum (strain ATCC 26659 / Pp 5 / PN500)</name>
    <name type="common">Cellular slime mold</name>
    <name type="synonym">Polysphondylium pallidum</name>
    <dbReference type="NCBI Taxonomy" id="670386"/>
    <lineage>
        <taxon>Eukaryota</taxon>
        <taxon>Amoebozoa</taxon>
        <taxon>Evosea</taxon>
        <taxon>Eumycetozoa</taxon>
        <taxon>Dictyostelia</taxon>
        <taxon>Acytosteliales</taxon>
        <taxon>Acytosteliaceae</taxon>
        <taxon>Heterostelium</taxon>
    </lineage>
</organism>